<dbReference type="Gene3D" id="1.10.20.10">
    <property type="entry name" value="Histone, subunit A"/>
    <property type="match status" value="1"/>
</dbReference>
<dbReference type="InterPro" id="IPR019473">
    <property type="entry name" value="TFIID_su8_C"/>
</dbReference>
<evidence type="ECO:0000256" key="3">
    <source>
        <dbReference type="ARBA" id="ARBA00017307"/>
    </source>
</evidence>
<feature type="region of interest" description="Disordered" evidence="7">
    <location>
        <begin position="229"/>
        <end position="292"/>
    </location>
</feature>
<feature type="compositionally biased region" description="Polar residues" evidence="7">
    <location>
        <begin position="361"/>
        <end position="374"/>
    </location>
</feature>
<dbReference type="STRING" id="2018661.A0A2A2JJP1"/>
<feature type="compositionally biased region" description="Basic and acidic residues" evidence="7">
    <location>
        <begin position="276"/>
        <end position="285"/>
    </location>
</feature>
<evidence type="ECO:0000256" key="5">
    <source>
        <dbReference type="ARBA" id="ARBA00023163"/>
    </source>
</evidence>
<dbReference type="Pfam" id="PF10406">
    <property type="entry name" value="TAF8_C"/>
    <property type="match status" value="1"/>
</dbReference>
<dbReference type="InterPro" id="IPR009072">
    <property type="entry name" value="Histone-fold"/>
</dbReference>
<evidence type="ECO:0000256" key="1">
    <source>
        <dbReference type="ARBA" id="ARBA00004123"/>
    </source>
</evidence>
<evidence type="ECO:0000256" key="6">
    <source>
        <dbReference type="ARBA" id="ARBA00023242"/>
    </source>
</evidence>
<dbReference type="AlphaFoldDB" id="A0A2A2JJP1"/>
<keyword evidence="10" id="KW-1185">Reference proteome</keyword>
<dbReference type="InterPro" id="IPR006565">
    <property type="entry name" value="BTP"/>
</dbReference>
<evidence type="ECO:0000259" key="8">
    <source>
        <dbReference type="SMART" id="SM00576"/>
    </source>
</evidence>
<feature type="compositionally biased region" description="Basic and acidic residues" evidence="7">
    <location>
        <begin position="233"/>
        <end position="242"/>
    </location>
</feature>
<name>A0A2A2JJP1_9BILA</name>
<feature type="domain" description="Bromodomain associated" evidence="8">
    <location>
        <begin position="41"/>
        <end position="117"/>
    </location>
</feature>
<comment type="subcellular location">
    <subcellularLocation>
        <location evidence="1">Nucleus</location>
    </subcellularLocation>
</comment>
<feature type="region of interest" description="Disordered" evidence="7">
    <location>
        <begin position="1"/>
        <end position="29"/>
    </location>
</feature>
<evidence type="ECO:0000256" key="7">
    <source>
        <dbReference type="SAM" id="MobiDB-lite"/>
    </source>
</evidence>
<dbReference type="GO" id="GO:0046982">
    <property type="term" value="F:protein heterodimerization activity"/>
    <property type="evidence" value="ECO:0007669"/>
    <property type="project" value="InterPro"/>
</dbReference>
<evidence type="ECO:0000256" key="4">
    <source>
        <dbReference type="ARBA" id="ARBA00023015"/>
    </source>
</evidence>
<reference evidence="9 10" key="1">
    <citation type="journal article" date="2017" name="Curr. Biol.">
        <title>Genome architecture and evolution of a unichromosomal asexual nematode.</title>
        <authorList>
            <person name="Fradin H."/>
            <person name="Zegar C."/>
            <person name="Gutwein M."/>
            <person name="Lucas J."/>
            <person name="Kovtun M."/>
            <person name="Corcoran D."/>
            <person name="Baugh L.R."/>
            <person name="Kiontke K."/>
            <person name="Gunsalus K."/>
            <person name="Fitch D.H."/>
            <person name="Piano F."/>
        </authorList>
    </citation>
    <scope>NUCLEOTIDE SEQUENCE [LARGE SCALE GENOMIC DNA]</scope>
    <source>
        <strain evidence="9">PF1309</strain>
    </source>
</reference>
<proteinExistence type="inferred from homology"/>
<dbReference type="GO" id="GO:0005669">
    <property type="term" value="C:transcription factor TFIID complex"/>
    <property type="evidence" value="ECO:0007669"/>
    <property type="project" value="InterPro"/>
</dbReference>
<dbReference type="CDD" id="cd08049">
    <property type="entry name" value="TAF8"/>
    <property type="match status" value="1"/>
</dbReference>
<dbReference type="CDD" id="cd22918">
    <property type="entry name" value="HFD_TAF8"/>
    <property type="match status" value="1"/>
</dbReference>
<dbReference type="GO" id="GO:0006367">
    <property type="term" value="P:transcription initiation at RNA polymerase II promoter"/>
    <property type="evidence" value="ECO:0007669"/>
    <property type="project" value="TreeGrafter"/>
</dbReference>
<dbReference type="Pfam" id="PF07524">
    <property type="entry name" value="Bromo_TP"/>
    <property type="match status" value="1"/>
</dbReference>
<dbReference type="Proteomes" id="UP000218231">
    <property type="component" value="Unassembled WGS sequence"/>
</dbReference>
<keyword evidence="6" id="KW-0539">Nucleus</keyword>
<feature type="region of interest" description="Disordered" evidence="7">
    <location>
        <begin position="340"/>
        <end position="396"/>
    </location>
</feature>
<protein>
    <recommendedName>
        <fullName evidence="3">Transcription initiation factor TFIID subunit 8</fullName>
    </recommendedName>
</protein>
<evidence type="ECO:0000313" key="10">
    <source>
        <dbReference type="Proteomes" id="UP000218231"/>
    </source>
</evidence>
<keyword evidence="4" id="KW-0805">Transcription regulation</keyword>
<dbReference type="PANTHER" id="PTHR46469:SF1">
    <property type="entry name" value="TRANSCRIPTION INITIATION FACTOR TFIID SUBUNIT 8"/>
    <property type="match status" value="1"/>
</dbReference>
<keyword evidence="5" id="KW-0804">Transcription</keyword>
<dbReference type="InterPro" id="IPR037818">
    <property type="entry name" value="TAF8"/>
</dbReference>
<sequence length="396" mass="43655">MTSGMASTAPKTSDASQPCSSLPHSSTLPASTVVSSPAINSAAMRACLRHCIAALGQMRGFESIQPTCLETLTHLTSSYMTAICLSSKMNTEVAGRTITIPGDVWLALVNMGHKVDQLPEYLSAMQRSGCVIVPSPKMQTSTQLAPALHVGHYRPHPAYVNEFLPAFPDPHTYIKTDIMCEPDGSYERVRELAASSKRDVESTLVSFMLRLHPHYCLFPEYDQKGKQAAMSELADRDRRKELGPTTLTVRQASNSNSAMSFDEHDLLEDMDADEGPSSKKAKDGEISMESEETLTSLVRKRIPFYSYVLEPSHETRAYLSVLVTDEAQEDELQAANKLNGMKNDTTKGGNGHSRRHEAATVQRTNGHDNQPNGETHQDEQAFENLYLQPPRLPTKT</sequence>
<feature type="compositionally biased region" description="Acidic residues" evidence="7">
    <location>
        <begin position="265"/>
        <end position="274"/>
    </location>
</feature>
<gene>
    <name evidence="9" type="ORF">WR25_19047</name>
</gene>
<dbReference type="EMBL" id="LIAE01010395">
    <property type="protein sequence ID" value="PAV61938.1"/>
    <property type="molecule type" value="Genomic_DNA"/>
</dbReference>
<comment type="caution">
    <text evidence="9">The sequence shown here is derived from an EMBL/GenBank/DDBJ whole genome shotgun (WGS) entry which is preliminary data.</text>
</comment>
<accession>A0A2A2JJP1</accession>
<dbReference type="PANTHER" id="PTHR46469">
    <property type="entry name" value="TRANSCRIPTION INITIATION FACTOR TFIID SUBUNIT 8"/>
    <property type="match status" value="1"/>
</dbReference>
<dbReference type="OrthoDB" id="2193813at2759"/>
<organism evidence="9 10">
    <name type="scientific">Diploscapter pachys</name>
    <dbReference type="NCBI Taxonomy" id="2018661"/>
    <lineage>
        <taxon>Eukaryota</taxon>
        <taxon>Metazoa</taxon>
        <taxon>Ecdysozoa</taxon>
        <taxon>Nematoda</taxon>
        <taxon>Chromadorea</taxon>
        <taxon>Rhabditida</taxon>
        <taxon>Rhabditina</taxon>
        <taxon>Rhabditomorpha</taxon>
        <taxon>Rhabditoidea</taxon>
        <taxon>Rhabditidae</taxon>
        <taxon>Diploscapter</taxon>
    </lineage>
</organism>
<evidence type="ECO:0000313" key="9">
    <source>
        <dbReference type="EMBL" id="PAV61938.1"/>
    </source>
</evidence>
<comment type="similarity">
    <text evidence="2">Belongs to the TAF8 family.</text>
</comment>
<dbReference type="SMART" id="SM00576">
    <property type="entry name" value="BTP"/>
    <property type="match status" value="1"/>
</dbReference>
<evidence type="ECO:0000256" key="2">
    <source>
        <dbReference type="ARBA" id="ARBA00008767"/>
    </source>
</evidence>
<feature type="compositionally biased region" description="Polar residues" evidence="7">
    <location>
        <begin position="245"/>
        <end position="259"/>
    </location>
</feature>